<evidence type="ECO:0000256" key="10">
    <source>
        <dbReference type="ARBA" id="ARBA00022960"/>
    </source>
</evidence>
<feature type="compositionally biased region" description="Polar residues" evidence="24">
    <location>
        <begin position="305"/>
        <end position="316"/>
    </location>
</feature>
<keyword evidence="14" id="KW-0564">Palmitate</keyword>
<dbReference type="GO" id="GO:0008360">
    <property type="term" value="P:regulation of cell shape"/>
    <property type="evidence" value="ECO:0007669"/>
    <property type="project" value="UniProtKB-KW"/>
</dbReference>
<keyword evidence="12 23" id="KW-0175">Coiled coil</keyword>
<dbReference type="Ensembl" id="ENSNMLT00000042029.1">
    <property type="protein sequence ID" value="ENSNMLP00000037739.1"/>
    <property type="gene ID" value="ENSNMLG00000023351.1"/>
</dbReference>
<dbReference type="InterPro" id="IPR004965">
    <property type="entry name" value="Paralemmin"/>
</dbReference>
<sequence>AFFFSRVIETDRINIIAEKRKWQTEMENKRRQLEDDKRALQHLKSKALRERWLLDGVPSGGSEHAEVTRRLQQDEEKARALEDTISRLERELVILESGGGPTVTPAPAVSAAHAEPSVLKACAPPSAMYSVEIRVERDNLTGETRVLSTNTTLPMDPGHGVKVYEDERKVVHEMNGEDGGIVLSSFEVEELIHKADEASMKSETISNLQMEHDETKAGDAGGRAISSVEITGLEAKPEKEPSISEATEDNPVTMVFMGYQNVEDEDETKKVLGLKGTVKAELVVIEEAEGKTSPVEQKAAVKSVGKSTQEAASPTAENAPKEKEKSPERKNGETAASVVVEERAEETEDAEKKKKQPCKCCTIM</sequence>
<evidence type="ECO:0000256" key="5">
    <source>
        <dbReference type="ARBA" id="ARBA00004552"/>
    </source>
</evidence>
<evidence type="ECO:0000256" key="17">
    <source>
        <dbReference type="ARBA" id="ARBA00023289"/>
    </source>
</evidence>
<dbReference type="Proteomes" id="UP000694523">
    <property type="component" value="Unplaced"/>
</dbReference>
<evidence type="ECO:0000256" key="11">
    <source>
        <dbReference type="ARBA" id="ARBA00023018"/>
    </source>
</evidence>
<evidence type="ECO:0000256" key="12">
    <source>
        <dbReference type="ARBA" id="ARBA00023054"/>
    </source>
</evidence>
<evidence type="ECO:0000256" key="4">
    <source>
        <dbReference type="ARBA" id="ARBA00004527"/>
    </source>
</evidence>
<keyword evidence="17" id="KW-0636">Prenylation</keyword>
<feature type="coiled-coil region" evidence="23">
    <location>
        <begin position="19"/>
        <end position="98"/>
    </location>
</feature>
<keyword evidence="16" id="KW-0449">Lipoprotein</keyword>
<reference evidence="25" key="1">
    <citation type="submission" date="2025-08" db="UniProtKB">
        <authorList>
            <consortium name="Ensembl"/>
        </authorList>
    </citation>
    <scope>IDENTIFICATION</scope>
</reference>
<proteinExistence type="inferred from homology"/>
<evidence type="ECO:0000313" key="26">
    <source>
        <dbReference type="Proteomes" id="UP000694523"/>
    </source>
</evidence>
<evidence type="ECO:0000256" key="2">
    <source>
        <dbReference type="ARBA" id="ARBA00004342"/>
    </source>
</evidence>
<dbReference type="GO" id="GO:0016323">
    <property type="term" value="C:basolateral plasma membrane"/>
    <property type="evidence" value="ECO:0007669"/>
    <property type="project" value="UniProtKB-SubCell"/>
</dbReference>
<evidence type="ECO:0000256" key="24">
    <source>
        <dbReference type="SAM" id="MobiDB-lite"/>
    </source>
</evidence>
<feature type="region of interest" description="Disordered" evidence="24">
    <location>
        <begin position="289"/>
        <end position="364"/>
    </location>
</feature>
<keyword evidence="13" id="KW-0472">Membrane</keyword>
<evidence type="ECO:0000256" key="3">
    <source>
        <dbReference type="ARBA" id="ARBA00004489"/>
    </source>
</evidence>
<keyword evidence="9" id="KW-0597">Phosphoprotein</keyword>
<name>A0A8C6UK06_9GOBI</name>
<comment type="subunit">
    <text evidence="20">Interacts with dopamine receptor DRD3.</text>
</comment>
<dbReference type="AlphaFoldDB" id="A0A8C6UK06"/>
<keyword evidence="15" id="KW-0966">Cell projection</keyword>
<keyword evidence="26" id="KW-1185">Reference proteome</keyword>
<evidence type="ECO:0000256" key="9">
    <source>
        <dbReference type="ARBA" id="ARBA00022553"/>
    </source>
</evidence>
<keyword evidence="7" id="KW-1003">Cell membrane</keyword>
<dbReference type="PANTHER" id="PTHR10498">
    <property type="entry name" value="PARALEMMIN-RELATED"/>
    <property type="match status" value="1"/>
</dbReference>
<evidence type="ECO:0000313" key="25">
    <source>
        <dbReference type="Ensembl" id="ENSNMLP00000037739.1"/>
    </source>
</evidence>
<dbReference type="GO" id="GO:0043197">
    <property type="term" value="C:dendritic spine"/>
    <property type="evidence" value="ECO:0007669"/>
    <property type="project" value="UniProtKB-SubCell"/>
</dbReference>
<dbReference type="PANTHER" id="PTHR10498:SF6">
    <property type="entry name" value="PARALEMMIN-1"/>
    <property type="match status" value="1"/>
</dbReference>
<dbReference type="Pfam" id="PF03285">
    <property type="entry name" value="Paralemmin"/>
    <property type="match status" value="1"/>
</dbReference>
<comment type="similarity">
    <text evidence="6">Belongs to the paralemmin family.</text>
</comment>
<feature type="region of interest" description="Disordered" evidence="24">
    <location>
        <begin position="230"/>
        <end position="251"/>
    </location>
</feature>
<comment type="subcellular location">
    <subcellularLocation>
        <location evidence="18">Apicolateral cell membrane</location>
        <topology evidence="18">Lipid-anchor</topology>
    </subcellularLocation>
    <subcellularLocation>
        <location evidence="19">Basolateral cell membrane</location>
        <topology evidence="19">Lipid-anchor</topology>
    </subcellularLocation>
    <subcellularLocation>
        <location evidence="2">Cell membrane</location>
        <topology evidence="2">Lipid-anchor</topology>
        <orientation evidence="2">Cytoplasmic side</orientation>
    </subcellularLocation>
    <subcellularLocation>
        <location evidence="3">Cell projection</location>
        <location evidence="3">Axon</location>
    </subcellularLocation>
    <subcellularLocation>
        <location evidence="1">Cell projection</location>
        <location evidence="1">Dendrite</location>
    </subcellularLocation>
    <subcellularLocation>
        <location evidence="5">Cell projection</location>
        <location evidence="5">Dendritic spine</location>
    </subcellularLocation>
    <subcellularLocation>
        <location evidence="4">Cell projection</location>
        <location evidence="4">Filopodium membrane</location>
        <topology evidence="4">Lipid-anchor</topology>
    </subcellularLocation>
</comment>
<evidence type="ECO:0000256" key="18">
    <source>
        <dbReference type="ARBA" id="ARBA00037796"/>
    </source>
</evidence>
<evidence type="ECO:0000256" key="19">
    <source>
        <dbReference type="ARBA" id="ARBA00037871"/>
    </source>
</evidence>
<evidence type="ECO:0000256" key="20">
    <source>
        <dbReference type="ARBA" id="ARBA00038823"/>
    </source>
</evidence>
<evidence type="ECO:0000256" key="16">
    <source>
        <dbReference type="ARBA" id="ARBA00023288"/>
    </source>
</evidence>
<evidence type="ECO:0000256" key="1">
    <source>
        <dbReference type="ARBA" id="ARBA00004279"/>
    </source>
</evidence>
<feature type="compositionally biased region" description="Basic and acidic residues" evidence="24">
    <location>
        <begin position="319"/>
        <end position="332"/>
    </location>
</feature>
<keyword evidence="11" id="KW-0770">Synapse</keyword>
<evidence type="ECO:0000256" key="7">
    <source>
        <dbReference type="ARBA" id="ARBA00022475"/>
    </source>
</evidence>
<organism evidence="25 26">
    <name type="scientific">Neogobius melanostomus</name>
    <name type="common">round goby</name>
    <dbReference type="NCBI Taxonomy" id="47308"/>
    <lineage>
        <taxon>Eukaryota</taxon>
        <taxon>Metazoa</taxon>
        <taxon>Chordata</taxon>
        <taxon>Craniata</taxon>
        <taxon>Vertebrata</taxon>
        <taxon>Euteleostomi</taxon>
        <taxon>Actinopterygii</taxon>
        <taxon>Neopterygii</taxon>
        <taxon>Teleostei</taxon>
        <taxon>Neoteleostei</taxon>
        <taxon>Acanthomorphata</taxon>
        <taxon>Gobiaria</taxon>
        <taxon>Gobiiformes</taxon>
        <taxon>Gobioidei</taxon>
        <taxon>Gobiidae</taxon>
        <taxon>Benthophilinae</taxon>
        <taxon>Neogobiini</taxon>
        <taxon>Neogobius</taxon>
    </lineage>
</organism>
<keyword evidence="10" id="KW-0133">Cell shape</keyword>
<evidence type="ECO:0000256" key="8">
    <source>
        <dbReference type="ARBA" id="ARBA00022481"/>
    </source>
</evidence>
<evidence type="ECO:0000256" key="13">
    <source>
        <dbReference type="ARBA" id="ARBA00023136"/>
    </source>
</evidence>
<keyword evidence="8" id="KW-0488">Methylation</keyword>
<reference evidence="25" key="2">
    <citation type="submission" date="2025-09" db="UniProtKB">
        <authorList>
            <consortium name="Ensembl"/>
        </authorList>
    </citation>
    <scope>IDENTIFICATION</scope>
</reference>
<accession>A0A8C6UK06</accession>
<dbReference type="GO" id="GO:0016327">
    <property type="term" value="C:apicolateral plasma membrane"/>
    <property type="evidence" value="ECO:0007669"/>
    <property type="project" value="UniProtKB-SubCell"/>
</dbReference>
<evidence type="ECO:0000256" key="15">
    <source>
        <dbReference type="ARBA" id="ARBA00023273"/>
    </source>
</evidence>
<evidence type="ECO:0000256" key="23">
    <source>
        <dbReference type="SAM" id="Coils"/>
    </source>
</evidence>
<evidence type="ECO:0000256" key="21">
    <source>
        <dbReference type="ARBA" id="ARBA00040790"/>
    </source>
</evidence>
<evidence type="ECO:0000256" key="22">
    <source>
        <dbReference type="ARBA" id="ARBA00041963"/>
    </source>
</evidence>
<dbReference type="GO" id="GO:0031527">
    <property type="term" value="C:filopodium membrane"/>
    <property type="evidence" value="ECO:0007669"/>
    <property type="project" value="UniProtKB-SubCell"/>
</dbReference>
<evidence type="ECO:0000256" key="14">
    <source>
        <dbReference type="ARBA" id="ARBA00023139"/>
    </source>
</evidence>
<protein>
    <recommendedName>
        <fullName evidence="21">Paralemmin-1</fullName>
    </recommendedName>
    <alternativeName>
        <fullName evidence="22">Paralemmin</fullName>
    </alternativeName>
</protein>
<evidence type="ECO:0000256" key="6">
    <source>
        <dbReference type="ARBA" id="ARBA00005756"/>
    </source>
</evidence>
<dbReference type="GO" id="GO:0030424">
    <property type="term" value="C:axon"/>
    <property type="evidence" value="ECO:0007669"/>
    <property type="project" value="UniProtKB-SubCell"/>
</dbReference>